<dbReference type="Gene3D" id="3.90.226.10">
    <property type="entry name" value="2-enoyl-CoA Hydratase, Chain A, domain 1"/>
    <property type="match status" value="1"/>
</dbReference>
<dbReference type="InterPro" id="IPR001753">
    <property type="entry name" value="Enoyl-CoA_hydra/iso"/>
</dbReference>
<protein>
    <submittedName>
        <fullName evidence="2">Enoyl-CoA hydratase/isomerase</fullName>
    </submittedName>
</protein>
<dbReference type="CDD" id="cd06558">
    <property type="entry name" value="crotonase-like"/>
    <property type="match status" value="1"/>
</dbReference>
<evidence type="ECO:0000313" key="2">
    <source>
        <dbReference type="EMBL" id="CRK80597.1"/>
    </source>
</evidence>
<keyword evidence="3" id="KW-1185">Reference proteome</keyword>
<dbReference type="PANTHER" id="PTHR11941">
    <property type="entry name" value="ENOYL-COA HYDRATASE-RELATED"/>
    <property type="match status" value="1"/>
</dbReference>
<proteinExistence type="predicted"/>
<dbReference type="EMBL" id="CVRB01000001">
    <property type="protein sequence ID" value="CRK80597.1"/>
    <property type="molecule type" value="Genomic_DNA"/>
</dbReference>
<organism evidence="2 3">
    <name type="scientific">Neobacillus massiliamazoniensis</name>
    <dbReference type="NCBI Taxonomy" id="1499688"/>
    <lineage>
        <taxon>Bacteria</taxon>
        <taxon>Bacillati</taxon>
        <taxon>Bacillota</taxon>
        <taxon>Bacilli</taxon>
        <taxon>Bacillales</taxon>
        <taxon>Bacillaceae</taxon>
        <taxon>Neobacillus</taxon>
    </lineage>
</organism>
<dbReference type="GO" id="GO:0006635">
    <property type="term" value="P:fatty acid beta-oxidation"/>
    <property type="evidence" value="ECO:0007669"/>
    <property type="project" value="TreeGrafter"/>
</dbReference>
<keyword evidence="1" id="KW-0456">Lyase</keyword>
<reference evidence="3" key="1">
    <citation type="submission" date="2015-05" db="EMBL/GenBank/DDBJ databases">
        <authorList>
            <person name="Urmite Genomes"/>
        </authorList>
    </citation>
    <scope>NUCLEOTIDE SEQUENCE [LARGE SCALE GENOMIC DNA]</scope>
    <source>
        <strain evidence="3">LF1</strain>
    </source>
</reference>
<evidence type="ECO:0000313" key="3">
    <source>
        <dbReference type="Proteomes" id="UP000199087"/>
    </source>
</evidence>
<dbReference type="STRING" id="1499688.BN000_00484"/>
<accession>A0A0U1NRD0</accession>
<dbReference type="Pfam" id="PF00378">
    <property type="entry name" value="ECH_1"/>
    <property type="match status" value="1"/>
</dbReference>
<dbReference type="AlphaFoldDB" id="A0A0U1NRD0"/>
<dbReference type="GO" id="GO:0016829">
    <property type="term" value="F:lyase activity"/>
    <property type="evidence" value="ECO:0007669"/>
    <property type="project" value="UniProtKB-KW"/>
</dbReference>
<keyword evidence="2" id="KW-0413">Isomerase</keyword>
<gene>
    <name evidence="2" type="ORF">BN000_00484</name>
</gene>
<dbReference type="Proteomes" id="UP000199087">
    <property type="component" value="Unassembled WGS sequence"/>
</dbReference>
<dbReference type="GO" id="GO:0016853">
    <property type="term" value="F:isomerase activity"/>
    <property type="evidence" value="ECO:0007669"/>
    <property type="project" value="UniProtKB-KW"/>
</dbReference>
<evidence type="ECO:0000256" key="1">
    <source>
        <dbReference type="ARBA" id="ARBA00023239"/>
    </source>
</evidence>
<sequence>MCFCRFNNLIFHTYYQFSHKYKKKGREALTYKIEKRDQPYLLFTINRSEKRNAINYEVMEGLLEAIELAENSDIKALVITGTGNHAFCSGGDLSVFHLLQTKEEAYPMLSKMSHILYALLTLSKPTLALINGTAIGGGCELAAACDFRLARSGIKAGFVQGKQAITTGWGGGSILAEKLPAPSTMKLLMEAELQTAEYLQEIGFIDSIFNQEPLKACETFLEKILTTDTMVIQAYKRIWIRKWEETNLRERIEKEVLNCSSLWEREAHHAYVKAFIQKKENKD</sequence>
<dbReference type="InterPro" id="IPR029045">
    <property type="entry name" value="ClpP/crotonase-like_dom_sf"/>
</dbReference>
<dbReference type="GO" id="GO:0005829">
    <property type="term" value="C:cytosol"/>
    <property type="evidence" value="ECO:0007669"/>
    <property type="project" value="TreeGrafter"/>
</dbReference>
<dbReference type="PANTHER" id="PTHR11941:SF27">
    <property type="entry name" value="ETHYLMALONYL-COA DECARBOXYLASE"/>
    <property type="match status" value="1"/>
</dbReference>
<dbReference type="SUPFAM" id="SSF52096">
    <property type="entry name" value="ClpP/crotonase"/>
    <property type="match status" value="1"/>
</dbReference>
<name>A0A0U1NRD0_9BACI</name>